<protein>
    <submittedName>
        <fullName evidence="9">Timeless 2</fullName>
    </submittedName>
</protein>
<keyword evidence="4" id="KW-0131">Cell cycle</keyword>
<dbReference type="InterPro" id="IPR007725">
    <property type="entry name" value="TIMELESS_C"/>
</dbReference>
<feature type="compositionally biased region" description="Polar residues" evidence="6">
    <location>
        <begin position="1311"/>
        <end position="1326"/>
    </location>
</feature>
<accession>A0A2Z6BDT9</accession>
<evidence type="ECO:0000256" key="1">
    <source>
        <dbReference type="ARBA" id="ARBA00004123"/>
    </source>
</evidence>
<feature type="compositionally biased region" description="Basic and acidic residues" evidence="6">
    <location>
        <begin position="1327"/>
        <end position="1339"/>
    </location>
</feature>
<feature type="region of interest" description="Disordered" evidence="6">
    <location>
        <begin position="667"/>
        <end position="703"/>
    </location>
</feature>
<evidence type="ECO:0000256" key="3">
    <source>
        <dbReference type="ARBA" id="ARBA00023242"/>
    </source>
</evidence>
<comment type="subcellular location">
    <subcellularLocation>
        <location evidence="1">Nucleus</location>
    </subcellularLocation>
</comment>
<dbReference type="GO" id="GO:0000076">
    <property type="term" value="P:DNA replication checkpoint signaling"/>
    <property type="evidence" value="ECO:0007669"/>
    <property type="project" value="TreeGrafter"/>
</dbReference>
<feature type="compositionally biased region" description="Basic and acidic residues" evidence="6">
    <location>
        <begin position="1402"/>
        <end position="1411"/>
    </location>
</feature>
<keyword evidence="5" id="KW-0175">Coiled coil</keyword>
<feature type="domain" description="Timeless N-terminal" evidence="7">
    <location>
        <begin position="23"/>
        <end position="269"/>
    </location>
</feature>
<dbReference type="InterPro" id="IPR044998">
    <property type="entry name" value="Timeless"/>
</dbReference>
<dbReference type="Pfam" id="PF04821">
    <property type="entry name" value="TIMELESS"/>
    <property type="match status" value="1"/>
</dbReference>
<dbReference type="GO" id="GO:0048511">
    <property type="term" value="P:rhythmic process"/>
    <property type="evidence" value="ECO:0007669"/>
    <property type="project" value="UniProtKB-KW"/>
</dbReference>
<dbReference type="InterPro" id="IPR006906">
    <property type="entry name" value="Timeless_N"/>
</dbReference>
<feature type="compositionally biased region" description="Acidic residues" evidence="6">
    <location>
        <begin position="1298"/>
        <end position="1310"/>
    </location>
</feature>
<feature type="region of interest" description="Disordered" evidence="6">
    <location>
        <begin position="1293"/>
        <end position="1433"/>
    </location>
</feature>
<feature type="compositionally biased region" description="Acidic residues" evidence="6">
    <location>
        <begin position="678"/>
        <end position="695"/>
    </location>
</feature>
<feature type="coiled-coil region" evidence="5">
    <location>
        <begin position="234"/>
        <end position="264"/>
    </location>
</feature>
<keyword evidence="3" id="KW-0539">Nucleus</keyword>
<feature type="compositionally biased region" description="Basic residues" evidence="6">
    <location>
        <begin position="544"/>
        <end position="555"/>
    </location>
</feature>
<sequence>MSSLLFAEIAATCNALGYSDGARYFTDPQCEEAVKDLIRYLRRDDENHEIRRHLGEAKILQTDLLPILKEHCEETELFDHVLRLLVNLTYPALVLYNAELPEDKTSRFYYLQIISHLQSYKEAFVDEVVWAVLCRKLGNLLNIEWQDRSEDEGKVIERILTLVRNVLQVPADREAEKRPDNDATIHDQVLWALYQSGMVGLLHYVISSKHEDRFHMHVLEIISQMLRDQNPAYLATAEAQRSIVEKTRDEAELLAVRQREAQERHQKNEKYTGLKESCRERPRIRNYWGSRFAGTYVVKDVKSISNNDMIYHKPLATLTALDLNHDKKKLKTPKNKRPPVDTIVERRSTLSVRLFLKGFCIEFLNGAYNTLMYSVKETIHHGKNQVNDESYYLWAMKFFMEFNRHYKAEMKLISETMSLSTFHFIQTQIENYHERMLVEKKKIFAWSRRMHLALRAYQELLMTLTTMDTSTDPDVKESARIIKSNIFYVVEYRELILFLMVNFHQSKFSRAFLKDLIETVHIFLKLLEHFCTRGRGIVVQEKQKGRHNKAKKKNSQKNQPASTPLSPEELWEGLTLEVSTVIENQTNMPENVVPFDSASEVPIDEQKVDAVKRIQAALRDRQFELAVGLLRASREVWPENDSFGAPNPAPEEEILALKDIFLADLGQPMQMPENPNANEEENEEEEEGEEEEDEREHDREMSTNVSERTFQFIDFVKRFCNPRVVQACGLLLREFEHNSVRTNHCALKLMHRIAWDCKLPAMIFQASIFRTFQRILDSVNPQHKELKKFAIFVVRKFVEVAKENPKVYMELLFWKNSKDAFEVECGYGSYQSDTHSGKQVWGEEEEDELRRLYEEYMALSEKPAEGDMIDWILRNLISDSRSRRGVIKKLKELGYVVATKPTSRKSVTTKPPVQWSTEEEEQLTSLYSQFKDAYDPMSCILDRLTVRRPKSRVVEKLLAMGLVQDKKELRKKRGKKNQNAGGAGHSEESGQESDVDDVDSRGSDSEEDSITTAPNAIRHQNLGQKKSKTRQQKQSKSMFSQNEAARLVGQVRTAGMGEALEWLVESLEDIAEDAEDCAEESTPLLPLTEACIVAMDSPLFQQLLQSLGINAPADEQETYWRVPVPGHLTAAQLRDRKNILLDFSIQKILISKLPINAATTEELRILSQNERDLEIEMESQNSDNNTLETSSLSSVLSLIQTPKSTPNLHSVSVNDLVNENAPSVSEINESMVASTSRSVKATKNEKLKFLVDSSESEEESLNQNVHNNKENGTIAESKNINVKAAKKGKLKALVESSNSEDDSSESEEESLNQNVHNSKENMTIAESKNRNVKAAEKGRLKALVDSSDSEDESCNQNAHNNKEDTTTNTKSAKKGKLRILVDSSESEDESLQQTALADNETTEMKSKRLLDSDSESECPKAKKHCKVLSDDED</sequence>
<dbReference type="GO" id="GO:0006281">
    <property type="term" value="P:DNA repair"/>
    <property type="evidence" value="ECO:0007669"/>
    <property type="project" value="TreeGrafter"/>
</dbReference>
<dbReference type="EMBL" id="LC320037">
    <property type="protein sequence ID" value="BBD17785.1"/>
    <property type="molecule type" value="mRNA"/>
</dbReference>
<dbReference type="GO" id="GO:0043111">
    <property type="term" value="P:replication fork arrest"/>
    <property type="evidence" value="ECO:0007669"/>
    <property type="project" value="TreeGrafter"/>
</dbReference>
<evidence type="ECO:0000259" key="7">
    <source>
        <dbReference type="Pfam" id="PF04821"/>
    </source>
</evidence>
<name>A0A2Z6BDT9_GRYBI</name>
<feature type="compositionally biased region" description="Polar residues" evidence="6">
    <location>
        <begin position="1261"/>
        <end position="1277"/>
    </location>
</feature>
<dbReference type="Pfam" id="PF26019">
    <property type="entry name" value="HTH_TIMELESS"/>
    <property type="match status" value="2"/>
</dbReference>
<dbReference type="GO" id="GO:0003677">
    <property type="term" value="F:DNA binding"/>
    <property type="evidence" value="ECO:0007669"/>
    <property type="project" value="TreeGrafter"/>
</dbReference>
<evidence type="ECO:0000256" key="5">
    <source>
        <dbReference type="SAM" id="Coils"/>
    </source>
</evidence>
<proteinExistence type="evidence at transcript level"/>
<dbReference type="GO" id="GO:0009649">
    <property type="term" value="P:entrainment of circadian clock"/>
    <property type="evidence" value="ECO:0007669"/>
    <property type="project" value="TreeGrafter"/>
</dbReference>
<evidence type="ECO:0000259" key="8">
    <source>
        <dbReference type="Pfam" id="PF05029"/>
    </source>
</evidence>
<feature type="coiled-coil region" evidence="5">
    <location>
        <begin position="1156"/>
        <end position="1183"/>
    </location>
</feature>
<evidence type="ECO:0000256" key="6">
    <source>
        <dbReference type="SAM" id="MobiDB-lite"/>
    </source>
</evidence>
<dbReference type="PANTHER" id="PTHR22940">
    <property type="entry name" value="TIMEOUT/TIMELESS-2"/>
    <property type="match status" value="1"/>
</dbReference>
<gene>
    <name evidence="9" type="primary">tim2</name>
</gene>
<feature type="domain" description="Timeless C-terminal" evidence="8">
    <location>
        <begin position="1048"/>
        <end position="1134"/>
    </location>
</feature>
<comment type="similarity">
    <text evidence="2">Belongs to the timeless family.</text>
</comment>
<feature type="region of interest" description="Disordered" evidence="6">
    <location>
        <begin position="1252"/>
        <end position="1277"/>
    </location>
</feature>
<dbReference type="Pfam" id="PF05029">
    <property type="entry name" value="TIMELESS_C"/>
    <property type="match status" value="1"/>
</dbReference>
<reference evidence="9" key="1">
    <citation type="journal article" date="2018" name="J. Insect Physiol.">
        <title>timeless2 plays an important role in reproduction and circadian rhythms in the cricket Gryllus bimaculatus.</title>
        <authorList>
            <person name="Nose M."/>
            <person name="Tokuoka A."/>
            <person name="Bando T."/>
            <person name="Tomioka K."/>
        </authorList>
    </citation>
    <scope>NUCLEOTIDE SEQUENCE</scope>
</reference>
<dbReference type="GO" id="GO:0031298">
    <property type="term" value="C:replication fork protection complex"/>
    <property type="evidence" value="ECO:0007669"/>
    <property type="project" value="TreeGrafter"/>
</dbReference>
<evidence type="ECO:0000313" key="9">
    <source>
        <dbReference type="EMBL" id="BBD17785.1"/>
    </source>
</evidence>
<dbReference type="PANTHER" id="PTHR22940:SF4">
    <property type="entry name" value="PROTEIN TIMELESS HOMOLOG"/>
    <property type="match status" value="1"/>
</dbReference>
<organism evidence="9">
    <name type="scientific">Gryllus bimaculatus</name>
    <name type="common">Two-spotted cricket</name>
    <dbReference type="NCBI Taxonomy" id="6999"/>
    <lineage>
        <taxon>Eukaryota</taxon>
        <taxon>Metazoa</taxon>
        <taxon>Ecdysozoa</taxon>
        <taxon>Arthropoda</taxon>
        <taxon>Hexapoda</taxon>
        <taxon>Insecta</taxon>
        <taxon>Pterygota</taxon>
        <taxon>Neoptera</taxon>
        <taxon>Polyneoptera</taxon>
        <taxon>Orthoptera</taxon>
        <taxon>Ensifera</taxon>
        <taxon>Gryllidea</taxon>
        <taxon>Grylloidea</taxon>
        <taxon>Gryllidae</taxon>
        <taxon>Gryllinae</taxon>
        <taxon>Gryllus</taxon>
    </lineage>
</organism>
<evidence type="ECO:0000256" key="2">
    <source>
        <dbReference type="ARBA" id="ARBA00008174"/>
    </source>
</evidence>
<evidence type="ECO:0000256" key="4">
    <source>
        <dbReference type="ARBA" id="ARBA00023306"/>
    </source>
</evidence>
<feature type="region of interest" description="Disordered" evidence="6">
    <location>
        <begin position="541"/>
        <end position="567"/>
    </location>
</feature>
<feature type="region of interest" description="Disordered" evidence="6">
    <location>
        <begin position="968"/>
        <end position="1041"/>
    </location>
</feature>